<reference evidence="8" key="1">
    <citation type="submission" date="2018-05" db="EMBL/GenBank/DDBJ databases">
        <authorList>
            <person name="Lanie J.A."/>
            <person name="Ng W.-L."/>
            <person name="Kazmierczak K.M."/>
            <person name="Andrzejewski T.M."/>
            <person name="Davidsen T.M."/>
            <person name="Wayne K.J."/>
            <person name="Tettelin H."/>
            <person name="Glass J.I."/>
            <person name="Rusch D."/>
            <person name="Podicherti R."/>
            <person name="Tsui H.-C.T."/>
            <person name="Winkler M.E."/>
        </authorList>
    </citation>
    <scope>NUCLEOTIDE SEQUENCE</scope>
</reference>
<dbReference type="GO" id="GO:0004640">
    <property type="term" value="F:phosphoribosylanthranilate isomerase activity"/>
    <property type="evidence" value="ECO:0007669"/>
    <property type="project" value="UniProtKB-EC"/>
</dbReference>
<dbReference type="PANTHER" id="PTHR42894:SF1">
    <property type="entry name" value="N-(5'-PHOSPHORIBOSYL)ANTHRANILATE ISOMERASE"/>
    <property type="match status" value="1"/>
</dbReference>
<keyword evidence="6" id="KW-0413">Isomerase</keyword>
<dbReference type="PANTHER" id="PTHR42894">
    <property type="entry name" value="N-(5'-PHOSPHORIBOSYL)ANTHRANILATE ISOMERASE"/>
    <property type="match status" value="1"/>
</dbReference>
<dbReference type="InterPro" id="IPR013785">
    <property type="entry name" value="Aldolase_TIM"/>
</dbReference>
<dbReference type="Pfam" id="PF00697">
    <property type="entry name" value="PRAI"/>
    <property type="match status" value="1"/>
</dbReference>
<protein>
    <recommendedName>
        <fullName evidence="2">phosphoribosylanthranilate isomerase</fullName>
        <ecNumber evidence="2">5.3.1.24</ecNumber>
    </recommendedName>
</protein>
<dbReference type="GO" id="GO:0000162">
    <property type="term" value="P:L-tryptophan biosynthetic process"/>
    <property type="evidence" value="ECO:0007669"/>
    <property type="project" value="UniProtKB-UniPathway"/>
</dbReference>
<proteinExistence type="inferred from homology"/>
<evidence type="ECO:0000313" key="8">
    <source>
        <dbReference type="EMBL" id="SVE22626.1"/>
    </source>
</evidence>
<dbReference type="EMBL" id="UINC01202694">
    <property type="protein sequence ID" value="SVE22626.1"/>
    <property type="molecule type" value="Genomic_DNA"/>
</dbReference>
<name>A0A383BQV5_9ZZZZ</name>
<keyword evidence="3" id="KW-0028">Amino-acid biosynthesis</keyword>
<dbReference type="InterPro" id="IPR011060">
    <property type="entry name" value="RibuloseP-bd_barrel"/>
</dbReference>
<evidence type="ECO:0000256" key="6">
    <source>
        <dbReference type="ARBA" id="ARBA00023235"/>
    </source>
</evidence>
<dbReference type="HAMAP" id="MF_00135">
    <property type="entry name" value="PRAI"/>
    <property type="match status" value="1"/>
</dbReference>
<accession>A0A383BQV5</accession>
<evidence type="ECO:0000259" key="7">
    <source>
        <dbReference type="Pfam" id="PF00697"/>
    </source>
</evidence>
<keyword evidence="5" id="KW-0057">Aromatic amino acid biosynthesis</keyword>
<gene>
    <name evidence="8" type="ORF">METZ01_LOCUS475480</name>
</gene>
<dbReference type="UniPathway" id="UPA00035">
    <property type="reaction ID" value="UER00042"/>
</dbReference>
<dbReference type="InterPro" id="IPR044643">
    <property type="entry name" value="TrpF_fam"/>
</dbReference>
<dbReference type="InterPro" id="IPR001240">
    <property type="entry name" value="PRAI_dom"/>
</dbReference>
<comment type="pathway">
    <text evidence="1">Amino-acid biosynthesis; L-tryptophan biosynthesis; L-tryptophan from chorismate: step 3/5.</text>
</comment>
<sequence>KKKIVGVFMDQPKKFVDNIIDNLNLSFLQFHGNETYDYCNSFNQKYTKTLHINNPAYEFNIINKYHDAYAFLLDTSIGNIKGGTGKTFDWSLINKYKNNKHKIIKPLMIAGGLNPDNVINLINQYKPYGVDVNSGIESKVGKKDYLLMKKFIENVRMSDKD</sequence>
<dbReference type="SUPFAM" id="SSF51366">
    <property type="entry name" value="Ribulose-phoshate binding barrel"/>
    <property type="match status" value="1"/>
</dbReference>
<dbReference type="CDD" id="cd00405">
    <property type="entry name" value="PRAI"/>
    <property type="match status" value="1"/>
</dbReference>
<evidence type="ECO:0000256" key="4">
    <source>
        <dbReference type="ARBA" id="ARBA00022822"/>
    </source>
</evidence>
<dbReference type="Gene3D" id="3.20.20.70">
    <property type="entry name" value="Aldolase class I"/>
    <property type="match status" value="1"/>
</dbReference>
<keyword evidence="4" id="KW-0822">Tryptophan biosynthesis</keyword>
<organism evidence="8">
    <name type="scientific">marine metagenome</name>
    <dbReference type="NCBI Taxonomy" id="408172"/>
    <lineage>
        <taxon>unclassified sequences</taxon>
        <taxon>metagenomes</taxon>
        <taxon>ecological metagenomes</taxon>
    </lineage>
</organism>
<evidence type="ECO:0000256" key="1">
    <source>
        <dbReference type="ARBA" id="ARBA00004664"/>
    </source>
</evidence>
<evidence type="ECO:0000256" key="5">
    <source>
        <dbReference type="ARBA" id="ARBA00023141"/>
    </source>
</evidence>
<feature type="non-terminal residue" evidence="8">
    <location>
        <position position="1"/>
    </location>
</feature>
<feature type="domain" description="N-(5'phosphoribosyl) anthranilate isomerase (PRAI)" evidence="7">
    <location>
        <begin position="2"/>
        <end position="154"/>
    </location>
</feature>
<dbReference type="AlphaFoldDB" id="A0A383BQV5"/>
<evidence type="ECO:0000256" key="2">
    <source>
        <dbReference type="ARBA" id="ARBA00012572"/>
    </source>
</evidence>
<dbReference type="EC" id="5.3.1.24" evidence="2"/>
<evidence type="ECO:0000256" key="3">
    <source>
        <dbReference type="ARBA" id="ARBA00022605"/>
    </source>
</evidence>